<dbReference type="Proteomes" id="UP000238413">
    <property type="component" value="Plasmid unnamed1"/>
</dbReference>
<proteinExistence type="predicted"/>
<reference evidence="2 3" key="1">
    <citation type="submission" date="2018-02" db="EMBL/GenBank/DDBJ databases">
        <title>Complete genome sequence of Streptomyces dengpaensis, the producer of angucyclines.</title>
        <authorList>
            <person name="Yumei L."/>
        </authorList>
    </citation>
    <scope>NUCLEOTIDE SEQUENCE [LARGE SCALE GENOMIC DNA]</scope>
    <source>
        <strain evidence="2 3">XZHG99</strain>
        <plasmid evidence="2 3">unnamed1</plasmid>
    </source>
</reference>
<name>A0ABM6T3H7_9ACTN</name>
<dbReference type="RefSeq" id="WP_099505231.1">
    <property type="nucleotide sequence ID" value="NZ_CP026653.1"/>
</dbReference>
<protein>
    <recommendedName>
        <fullName evidence="4">DUF504 domain-containing protein</fullName>
    </recommendedName>
</protein>
<evidence type="ECO:0008006" key="4">
    <source>
        <dbReference type="Google" id="ProtNLM"/>
    </source>
</evidence>
<keyword evidence="2" id="KW-0614">Plasmid</keyword>
<organism evidence="2 3">
    <name type="scientific">Streptomyces dengpaensis</name>
    <dbReference type="NCBI Taxonomy" id="2049881"/>
    <lineage>
        <taxon>Bacteria</taxon>
        <taxon>Bacillati</taxon>
        <taxon>Actinomycetota</taxon>
        <taxon>Actinomycetes</taxon>
        <taxon>Kitasatosporales</taxon>
        <taxon>Streptomycetaceae</taxon>
        <taxon>Streptomyces</taxon>
    </lineage>
</organism>
<sequence length="138" mass="15060">MKWSPTGWGAKIVEGEREYSLPVEKWGPKDEAMVAMVDSPKLVPVTKVPGFKELVPYHRVVSVLPATPGWRVQADQFGPFAPYTAPIAAWVMDGEGKFWPVIGVSEPEDGGPHRPSPDGEYTVRPHLSSGNKIIAPDA</sequence>
<dbReference type="EMBL" id="CP026653">
    <property type="protein sequence ID" value="AVH61707.1"/>
    <property type="molecule type" value="Genomic_DNA"/>
</dbReference>
<evidence type="ECO:0000313" key="3">
    <source>
        <dbReference type="Proteomes" id="UP000238413"/>
    </source>
</evidence>
<feature type="region of interest" description="Disordered" evidence="1">
    <location>
        <begin position="102"/>
        <end position="138"/>
    </location>
</feature>
<evidence type="ECO:0000256" key="1">
    <source>
        <dbReference type="SAM" id="MobiDB-lite"/>
    </source>
</evidence>
<evidence type="ECO:0000313" key="2">
    <source>
        <dbReference type="EMBL" id="AVH61707.1"/>
    </source>
</evidence>
<keyword evidence="3" id="KW-1185">Reference proteome</keyword>
<geneLocation type="plasmid" evidence="2 3">
    <name>unnamed1</name>
</geneLocation>
<accession>A0ABM6T3H7</accession>
<gene>
    <name evidence="2" type="ORF">C4B68_40035</name>
</gene>
<feature type="compositionally biased region" description="Basic and acidic residues" evidence="1">
    <location>
        <begin position="110"/>
        <end position="123"/>
    </location>
</feature>